<evidence type="ECO:0000313" key="1">
    <source>
        <dbReference type="EMBL" id="ADZ10052.1"/>
    </source>
</evidence>
<sequence length="118" mass="13525">MDSTNLETDIKITEEDVLELLHLFTKVPSLILKGVVARRSNVVKSFEGKILEYKEQLSEDELAKIRVVLEMPTSELQKILHNAYEKTGKKQLKILSEKNAEPFIEKNLDALEKILFNA</sequence>
<reference evidence="1 2" key="2">
    <citation type="journal article" date="2014" name="Int. J. Syst. Evol. Microbiol.">
        <title>Methanobacterium paludis sp. nov. and a novel strain of Methanobacterium lacus isolated from northern peatlands.</title>
        <authorList>
            <person name="Cadillo-Quiroz H."/>
            <person name="Brauer S.L."/>
            <person name="Goodson N."/>
            <person name="Yavitt J.B."/>
            <person name="Zinder S.H."/>
        </authorList>
    </citation>
    <scope>NUCLEOTIDE SEQUENCE [LARGE SCALE GENOMIC DNA]</scope>
    <source>
        <strain evidence="1 2">AL-21</strain>
    </source>
</reference>
<dbReference type="STRING" id="877455.Metbo_1830"/>
<proteinExistence type="predicted"/>
<dbReference type="OrthoDB" id="82273at2157"/>
<reference evidence="2" key="1">
    <citation type="submission" date="2011-02" db="EMBL/GenBank/DDBJ databases">
        <title>Complete sequence of Methanobacterium sp. AL-21.</title>
        <authorList>
            <consortium name="US DOE Joint Genome Institute"/>
            <person name="Lucas S."/>
            <person name="Copeland A."/>
            <person name="Lapidus A."/>
            <person name="Cheng J.-F."/>
            <person name="Goodwin L."/>
            <person name="Pitluck S."/>
            <person name="Chertkov O."/>
            <person name="Detter J.C."/>
            <person name="Han C."/>
            <person name="Tapia R."/>
            <person name="Land M."/>
            <person name="Hauser L."/>
            <person name="Kyrpides N."/>
            <person name="Ivanova N."/>
            <person name="Mikhailova N."/>
            <person name="Pagani I."/>
            <person name="Cadillo-Quiroz H."/>
            <person name="Imachi H."/>
            <person name="Zinder S."/>
            <person name="Liu W."/>
            <person name="Woyke T."/>
        </authorList>
    </citation>
    <scope>NUCLEOTIDE SEQUENCE [LARGE SCALE GENOMIC DNA]</scope>
    <source>
        <strain evidence="2">AL-21</strain>
    </source>
</reference>
<protein>
    <submittedName>
        <fullName evidence="1">Uncharacterized protein</fullName>
    </submittedName>
</protein>
<dbReference type="EMBL" id="CP002551">
    <property type="protein sequence ID" value="ADZ10052.1"/>
    <property type="molecule type" value="Genomic_DNA"/>
</dbReference>
<dbReference type="GeneID" id="10278287"/>
<dbReference type="HOGENOM" id="CLU_170805_0_0_2"/>
<accession>F0TAI0</accession>
<dbReference type="RefSeq" id="WP_013645403.1">
    <property type="nucleotide sequence ID" value="NC_015216.1"/>
</dbReference>
<organism evidence="1 2">
    <name type="scientific">Methanobacterium lacus (strain AL-21)</name>
    <dbReference type="NCBI Taxonomy" id="877455"/>
    <lineage>
        <taxon>Archaea</taxon>
        <taxon>Methanobacteriati</taxon>
        <taxon>Methanobacteriota</taxon>
        <taxon>Methanomada group</taxon>
        <taxon>Methanobacteria</taxon>
        <taxon>Methanobacteriales</taxon>
        <taxon>Methanobacteriaceae</taxon>
        <taxon>Methanobacterium</taxon>
    </lineage>
</organism>
<gene>
    <name evidence="1" type="ordered locus">Metbo_1830</name>
</gene>
<keyword evidence="2" id="KW-1185">Reference proteome</keyword>
<name>F0TAI0_METLA</name>
<evidence type="ECO:0000313" key="2">
    <source>
        <dbReference type="Proteomes" id="UP000007490"/>
    </source>
</evidence>
<dbReference type="KEGG" id="mel:Metbo_1830"/>
<dbReference type="AlphaFoldDB" id="F0TAI0"/>
<dbReference type="Proteomes" id="UP000007490">
    <property type="component" value="Chromosome"/>
</dbReference>
<dbReference type="eggNOG" id="arCOG06500">
    <property type="taxonomic scope" value="Archaea"/>
</dbReference>